<dbReference type="CDD" id="cd07730">
    <property type="entry name" value="metallo-hydrolase-like_MBL-fold"/>
    <property type="match status" value="1"/>
</dbReference>
<protein>
    <submittedName>
        <fullName evidence="6">Beta-lactamase-like protein</fullName>
    </submittedName>
</protein>
<proteinExistence type="inferred from homology"/>
<reference evidence="6 7" key="1">
    <citation type="journal article" date="2024" name="IMA Fungus">
        <title>Apiospora arundinis, a panoply of carbohydrate-active enzymes and secondary metabolites.</title>
        <authorList>
            <person name="Sorensen T."/>
            <person name="Petersen C."/>
            <person name="Muurmann A.T."/>
            <person name="Christiansen J.V."/>
            <person name="Brundto M.L."/>
            <person name="Overgaard C.K."/>
            <person name="Boysen A.T."/>
            <person name="Wollenberg R.D."/>
            <person name="Larsen T.O."/>
            <person name="Sorensen J.L."/>
            <person name="Nielsen K.L."/>
            <person name="Sondergaard T.E."/>
        </authorList>
    </citation>
    <scope>NUCLEOTIDE SEQUENCE [LARGE SCALE GENOMIC DNA]</scope>
    <source>
        <strain evidence="6 7">AAU 773</strain>
    </source>
</reference>
<accession>A0ABR2J414</accession>
<dbReference type="InterPro" id="IPR001279">
    <property type="entry name" value="Metallo-B-lactamas"/>
</dbReference>
<keyword evidence="4" id="KW-0862">Zinc</keyword>
<dbReference type="InterPro" id="IPR051013">
    <property type="entry name" value="MBL_superfamily_lactonases"/>
</dbReference>
<name>A0ABR2J414_9PEZI</name>
<evidence type="ECO:0000313" key="7">
    <source>
        <dbReference type="Proteomes" id="UP001390339"/>
    </source>
</evidence>
<dbReference type="PANTHER" id="PTHR42978">
    <property type="entry name" value="QUORUM-QUENCHING LACTONASE YTNP-RELATED-RELATED"/>
    <property type="match status" value="1"/>
</dbReference>
<dbReference type="Pfam" id="PF00753">
    <property type="entry name" value="Lactamase_B"/>
    <property type="match status" value="1"/>
</dbReference>
<keyword evidence="7" id="KW-1185">Reference proteome</keyword>
<comment type="similarity">
    <text evidence="1">Belongs to the metallo-beta-lactamase superfamily.</text>
</comment>
<keyword evidence="2" id="KW-0479">Metal-binding</keyword>
<evidence type="ECO:0000256" key="1">
    <source>
        <dbReference type="ARBA" id="ARBA00007749"/>
    </source>
</evidence>
<dbReference type="SMART" id="SM00849">
    <property type="entry name" value="Lactamase_B"/>
    <property type="match status" value="1"/>
</dbReference>
<dbReference type="SUPFAM" id="SSF56281">
    <property type="entry name" value="Metallo-hydrolase/oxidoreductase"/>
    <property type="match status" value="1"/>
</dbReference>
<dbReference type="Gene3D" id="3.60.15.10">
    <property type="entry name" value="Ribonuclease Z/Hydroxyacylglutathione hydrolase-like"/>
    <property type="match status" value="1"/>
</dbReference>
<evidence type="ECO:0000259" key="5">
    <source>
        <dbReference type="SMART" id="SM00849"/>
    </source>
</evidence>
<dbReference type="EMBL" id="JAPCWZ010000003">
    <property type="protein sequence ID" value="KAK8872554.1"/>
    <property type="molecule type" value="Genomic_DNA"/>
</dbReference>
<dbReference type="PANTHER" id="PTHR42978:SF5">
    <property type="entry name" value="METALLO-BETA-LACTAMASE DOMAIN-CONTAINING PROTEIN"/>
    <property type="match status" value="1"/>
</dbReference>
<keyword evidence="3" id="KW-0378">Hydrolase</keyword>
<gene>
    <name evidence="6" type="ORF">PGQ11_003068</name>
</gene>
<evidence type="ECO:0000313" key="6">
    <source>
        <dbReference type="EMBL" id="KAK8872554.1"/>
    </source>
</evidence>
<evidence type="ECO:0000256" key="3">
    <source>
        <dbReference type="ARBA" id="ARBA00022801"/>
    </source>
</evidence>
<organism evidence="6 7">
    <name type="scientific">Apiospora arundinis</name>
    <dbReference type="NCBI Taxonomy" id="335852"/>
    <lineage>
        <taxon>Eukaryota</taxon>
        <taxon>Fungi</taxon>
        <taxon>Dikarya</taxon>
        <taxon>Ascomycota</taxon>
        <taxon>Pezizomycotina</taxon>
        <taxon>Sordariomycetes</taxon>
        <taxon>Xylariomycetidae</taxon>
        <taxon>Amphisphaeriales</taxon>
        <taxon>Apiosporaceae</taxon>
        <taxon>Apiospora</taxon>
    </lineage>
</organism>
<dbReference type="InterPro" id="IPR036866">
    <property type="entry name" value="RibonucZ/Hydroxyglut_hydro"/>
</dbReference>
<comment type="caution">
    <text evidence="6">The sequence shown here is derived from an EMBL/GenBank/DDBJ whole genome shotgun (WGS) entry which is preliminary data.</text>
</comment>
<evidence type="ECO:0000256" key="4">
    <source>
        <dbReference type="ARBA" id="ARBA00022833"/>
    </source>
</evidence>
<dbReference type="Proteomes" id="UP001390339">
    <property type="component" value="Unassembled WGS sequence"/>
</dbReference>
<sequence>MAGGAKWDIPSGATAKVSIIDSTARMSGLPAATFFKTPFEGFDHLDTAPTWCLLVENEKSGRKVVFDLGVPKDLSTFAPVYVKMIDESGMREGFKAEKDVAQILQDNGVAPSEVSSIIWSHQHPDHIGDPNTFPKTTEIVVGQGFTKAYCPGYPANPESPVCEAYFADRTLREINYEPGLKIGGLRAFDFFGDGSFYLLDTPGHTSGHLSALARTTHGGRDGEDDTFILMGGDVCHHGGELRPSPHRPLPPNVDEGPMYPAPASLRGFCPGSLLFGALQTSHGRHPTEQPFSDPGDLEEDHAASMATIREVQIPDAMDNVFFVFAHDATLMDVVEVFPAPANDWKAKGWAEKSHWTFLKNFAQAAAKFADAKN</sequence>
<evidence type="ECO:0000256" key="2">
    <source>
        <dbReference type="ARBA" id="ARBA00022723"/>
    </source>
</evidence>
<feature type="domain" description="Metallo-beta-lactamase" evidence="5">
    <location>
        <begin position="49"/>
        <end position="278"/>
    </location>
</feature>